<dbReference type="AlphaFoldDB" id="A0A2Z4JV30"/>
<dbReference type="GO" id="GO:0003677">
    <property type="term" value="F:DNA binding"/>
    <property type="evidence" value="ECO:0007669"/>
    <property type="project" value="UniProtKB-KW"/>
</dbReference>
<organism evidence="2 3">
    <name type="scientific">Polynucleobacter paneuropaeus</name>
    <dbReference type="NCBI Taxonomy" id="2527775"/>
    <lineage>
        <taxon>Bacteria</taxon>
        <taxon>Pseudomonadati</taxon>
        <taxon>Pseudomonadota</taxon>
        <taxon>Betaproteobacteria</taxon>
        <taxon>Burkholderiales</taxon>
        <taxon>Burkholderiaceae</taxon>
        <taxon>Polynucleobacter</taxon>
    </lineage>
</organism>
<dbReference type="Pfam" id="PF12728">
    <property type="entry name" value="HTH_17"/>
    <property type="match status" value="1"/>
</dbReference>
<protein>
    <submittedName>
        <fullName evidence="2">DNA-binding protein</fullName>
    </submittedName>
</protein>
<dbReference type="EMBL" id="CP030085">
    <property type="protein sequence ID" value="AWW50707.1"/>
    <property type="molecule type" value="Genomic_DNA"/>
</dbReference>
<dbReference type="Gene3D" id="1.10.1660.10">
    <property type="match status" value="1"/>
</dbReference>
<gene>
    <name evidence="2" type="ORF">Pas1_07265</name>
</gene>
<evidence type="ECO:0000313" key="3">
    <source>
        <dbReference type="Proteomes" id="UP000248592"/>
    </source>
</evidence>
<name>A0A2Z4JV30_9BURK</name>
<dbReference type="InterPro" id="IPR041657">
    <property type="entry name" value="HTH_17"/>
</dbReference>
<keyword evidence="2" id="KW-0238">DNA-binding</keyword>
<evidence type="ECO:0000313" key="2">
    <source>
        <dbReference type="EMBL" id="AWW50707.1"/>
    </source>
</evidence>
<reference evidence="3" key="1">
    <citation type="submission" date="2018-06" db="EMBL/GenBank/DDBJ databases">
        <title>Description of a new Polynucleobacter species.</title>
        <authorList>
            <person name="Hahn M.W."/>
        </authorList>
    </citation>
    <scope>NUCLEOTIDE SEQUENCE [LARGE SCALE GENOMIC DNA]</scope>
    <source>
        <strain evidence="3">MG-25-Pas1-D2</strain>
    </source>
</reference>
<feature type="domain" description="Helix-turn-helix" evidence="1">
    <location>
        <begin position="51"/>
        <end position="90"/>
    </location>
</feature>
<dbReference type="Proteomes" id="UP000248592">
    <property type="component" value="Chromosome"/>
</dbReference>
<dbReference type="InterPro" id="IPR009061">
    <property type="entry name" value="DNA-bd_dom_put_sf"/>
</dbReference>
<evidence type="ECO:0000259" key="1">
    <source>
        <dbReference type="Pfam" id="PF12728"/>
    </source>
</evidence>
<accession>A0A2Z4JV30</accession>
<proteinExistence type="predicted"/>
<dbReference type="SUPFAM" id="SSF46955">
    <property type="entry name" value="Putative DNA-binding domain"/>
    <property type="match status" value="1"/>
</dbReference>
<sequence>MTLSAEDIFDQVQQMPTKERVKFFALIATNAFQKVDFSHEEVFGHLKSTSFTADEAAQYLEVSMPTFRRYVQSGKLKPKSTIGRSQLFASPDLRKLKMRLK</sequence>